<dbReference type="InterPro" id="IPR003746">
    <property type="entry name" value="DUF167"/>
</dbReference>
<dbReference type="SUPFAM" id="SSF69786">
    <property type="entry name" value="YggU-like"/>
    <property type="match status" value="1"/>
</dbReference>
<dbReference type="InterPro" id="IPR036591">
    <property type="entry name" value="YggU-like_sf"/>
</dbReference>
<sequence length="115" mass="12166">MSTPLLRLLRTTPAKATAKATAKAKSKTTPAQKPTYSLHIACHVKPNASSKREGIISVGPDRVDVCVAAVPKNGEANSAVEGLFAGVFSILSFAFSFLPDYSPCWNGLWSANMSV</sequence>
<dbReference type="Gene3D" id="3.30.1200.10">
    <property type="entry name" value="YggU-like"/>
    <property type="match status" value="1"/>
</dbReference>
<dbReference type="STRING" id="41067.A0A2I2F0Y9"/>
<comment type="similarity">
    <text evidence="1">Belongs to the UPF0235 family.</text>
</comment>
<name>A0A2I2F0Y9_ASPCN</name>
<evidence type="ECO:0000256" key="2">
    <source>
        <dbReference type="SAM" id="MobiDB-lite"/>
    </source>
</evidence>
<dbReference type="GeneID" id="36527037"/>
<dbReference type="OrthoDB" id="244097at2759"/>
<proteinExistence type="inferred from homology"/>
<gene>
    <name evidence="3" type="ORF">BDW47DRAFT_79513</name>
</gene>
<evidence type="ECO:0000256" key="1">
    <source>
        <dbReference type="ARBA" id="ARBA00010364"/>
    </source>
</evidence>
<dbReference type="EMBL" id="KZ559182">
    <property type="protein sequence ID" value="PLB34300.1"/>
    <property type="molecule type" value="Genomic_DNA"/>
</dbReference>
<dbReference type="SMART" id="SM01152">
    <property type="entry name" value="DUF167"/>
    <property type="match status" value="1"/>
</dbReference>
<dbReference type="Pfam" id="PF02594">
    <property type="entry name" value="DUF167"/>
    <property type="match status" value="1"/>
</dbReference>
<feature type="region of interest" description="Disordered" evidence="2">
    <location>
        <begin position="13"/>
        <end position="32"/>
    </location>
</feature>
<organism evidence="3 4">
    <name type="scientific">Aspergillus candidus</name>
    <dbReference type="NCBI Taxonomy" id="41067"/>
    <lineage>
        <taxon>Eukaryota</taxon>
        <taxon>Fungi</taxon>
        <taxon>Dikarya</taxon>
        <taxon>Ascomycota</taxon>
        <taxon>Pezizomycotina</taxon>
        <taxon>Eurotiomycetes</taxon>
        <taxon>Eurotiomycetidae</taxon>
        <taxon>Eurotiales</taxon>
        <taxon>Aspergillaceae</taxon>
        <taxon>Aspergillus</taxon>
        <taxon>Aspergillus subgen. Circumdati</taxon>
    </lineage>
</organism>
<reference evidence="3 4" key="1">
    <citation type="submission" date="2017-12" db="EMBL/GenBank/DDBJ databases">
        <authorList>
            <consortium name="DOE Joint Genome Institute"/>
            <person name="Haridas S."/>
            <person name="Kjaerbolling I."/>
            <person name="Vesth T.C."/>
            <person name="Frisvad J.C."/>
            <person name="Nybo J.L."/>
            <person name="Theobald S."/>
            <person name="Kuo A."/>
            <person name="Bowyer P."/>
            <person name="Matsuda Y."/>
            <person name="Mondo S."/>
            <person name="Lyhne E.K."/>
            <person name="Kogle M.E."/>
            <person name="Clum A."/>
            <person name="Lipzen A."/>
            <person name="Salamov A."/>
            <person name="Ngan C.Y."/>
            <person name="Daum C."/>
            <person name="Chiniquy J."/>
            <person name="Barry K."/>
            <person name="LaButti K."/>
            <person name="Simmons B.A."/>
            <person name="Magnuson J.K."/>
            <person name="Mortensen U.H."/>
            <person name="Larsen T.O."/>
            <person name="Grigoriev I.V."/>
            <person name="Baker S.E."/>
            <person name="Andersen M.R."/>
            <person name="Nordberg H.P."/>
            <person name="Cantor M.N."/>
            <person name="Hua S.X."/>
        </authorList>
    </citation>
    <scope>NUCLEOTIDE SEQUENCE [LARGE SCALE GENOMIC DNA]</scope>
    <source>
        <strain evidence="3 4">CBS 102.13</strain>
    </source>
</reference>
<keyword evidence="4" id="KW-1185">Reference proteome</keyword>
<dbReference type="RefSeq" id="XP_024668312.1">
    <property type="nucleotide sequence ID" value="XM_024819877.1"/>
</dbReference>
<evidence type="ECO:0000313" key="3">
    <source>
        <dbReference type="EMBL" id="PLB34300.1"/>
    </source>
</evidence>
<accession>A0A2I2F0Y9</accession>
<protein>
    <submittedName>
        <fullName evidence="3">Uncharacterized protein</fullName>
    </submittedName>
</protein>
<evidence type="ECO:0000313" key="4">
    <source>
        <dbReference type="Proteomes" id="UP000234585"/>
    </source>
</evidence>
<dbReference type="AlphaFoldDB" id="A0A2I2F0Y9"/>
<dbReference type="Proteomes" id="UP000234585">
    <property type="component" value="Unassembled WGS sequence"/>
</dbReference>